<organism evidence="2 3">
    <name type="scientific">Simian cytomegalovirus (strain Colburn)</name>
    <dbReference type="NCBI Taxonomy" id="50292"/>
    <lineage>
        <taxon>Viruses</taxon>
        <taxon>Duplodnaviria</taxon>
        <taxon>Heunggongvirae</taxon>
        <taxon>Peploviricota</taxon>
        <taxon>Herviviricetes</taxon>
        <taxon>Herpesvirales</taxon>
        <taxon>Orthoherpesviridae</taxon>
        <taxon>Betaherpesvirinae</taxon>
        <taxon>Cytomegalovirus</taxon>
        <taxon>Cytomegalovirus cercopithecinebeta5</taxon>
    </lineage>
</organism>
<evidence type="ECO:0000313" key="2">
    <source>
        <dbReference type="EMBL" id="AEV80574.1"/>
    </source>
</evidence>
<reference evidence="2" key="1">
    <citation type="submission" date="2011-12" db="EMBL/GenBank/DDBJ databases">
        <title>Comparative genomics of primate cytomegaloviruses.</title>
        <authorList>
            <person name="Davison A.J."/>
            <person name="Holton M."/>
            <person name="Dolan A."/>
            <person name="Dargan D.J."/>
            <person name="Gatherer D."/>
            <person name="Hayward G.S."/>
        </authorList>
    </citation>
    <scope>NUCLEOTIDE SEQUENCE [LARGE SCALE GENOMIC DNA]</scope>
    <source>
        <strain evidence="2">Colburn</strain>
    </source>
</reference>
<dbReference type="InterPro" id="IPR003360">
    <property type="entry name" value="US22-like"/>
</dbReference>
<feature type="region of interest" description="Disordered" evidence="1">
    <location>
        <begin position="164"/>
        <end position="196"/>
    </location>
</feature>
<organismHost>
    <name type="scientific">Macaca</name>
    <name type="common">macaques</name>
    <dbReference type="NCBI Taxonomy" id="9539"/>
</organismHost>
<dbReference type="Pfam" id="PF02393">
    <property type="entry name" value="US22"/>
    <property type="match status" value="1"/>
</dbReference>
<dbReference type="EMBL" id="FJ483969">
    <property type="protein sequence ID" value="AEV80574.1"/>
    <property type="molecule type" value="Genomic_DNA"/>
</dbReference>
<gene>
    <name evidence="2" type="primary">UL26</name>
</gene>
<accession>G8XTT3</accession>
<evidence type="ECO:0000256" key="1">
    <source>
        <dbReference type="SAM" id="MobiDB-lite"/>
    </source>
</evidence>
<protein>
    <submittedName>
        <fullName evidence="2">Tegument protein UL26</fullName>
    </submittedName>
</protein>
<evidence type="ECO:0000313" key="3">
    <source>
        <dbReference type="Proteomes" id="UP000113346"/>
    </source>
</evidence>
<sequence length="239" mass="26721">MFVVFDHMRWAVVQYEIAQRKDEVITPTTVRMATSRESGCVFDVESYVRRNRGRHFELMSPLGYTLFVCDEDDTILTPRDISYWRLLPIMKGQLRVIGTIGNEQMFTWDRPVAAIGGGGEVYCYEIGTTNYVVKAADSLSQLLKEGMRPGYFDDVRRARAGAVQHAQRRGLRRRSSGEPPLDASASLVSRPRLSRQNAMVEGETEELTHDMFTDGLLTSSLFTPALSQPSTGTSGSGTP</sequence>
<name>G8XTT3_SCMVC</name>
<dbReference type="Proteomes" id="UP000113346">
    <property type="component" value="Segment"/>
</dbReference>
<proteinExistence type="predicted"/>